<evidence type="ECO:0000313" key="1">
    <source>
        <dbReference type="EMBL" id="HIH21217.1"/>
    </source>
</evidence>
<evidence type="ECO:0000313" key="2">
    <source>
        <dbReference type="Proteomes" id="UP000590964"/>
    </source>
</evidence>
<name>A0A7J4JZB9_9ARCH</name>
<protein>
    <submittedName>
        <fullName evidence="1">NGG1p interacting factor NIF3</fullName>
    </submittedName>
</protein>
<gene>
    <name evidence="1" type="ORF">HA222_00955</name>
</gene>
<dbReference type="EMBL" id="DUFW01000016">
    <property type="protein sequence ID" value="HIH21217.1"/>
    <property type="molecule type" value="Genomic_DNA"/>
</dbReference>
<accession>A0A7J4JZB9</accession>
<dbReference type="Proteomes" id="UP000590964">
    <property type="component" value="Unassembled WGS sequence"/>
</dbReference>
<proteinExistence type="predicted"/>
<reference evidence="2" key="1">
    <citation type="journal article" date="2020" name="bioRxiv">
        <title>A rank-normalized archaeal taxonomy based on genome phylogeny resolves widespread incomplete and uneven classifications.</title>
        <authorList>
            <person name="Rinke C."/>
            <person name="Chuvochina M."/>
            <person name="Mussig A.J."/>
            <person name="Chaumeil P.-A."/>
            <person name="Waite D.W."/>
            <person name="Whitman W.B."/>
            <person name="Parks D.H."/>
            <person name="Hugenholtz P."/>
        </authorList>
    </citation>
    <scope>NUCLEOTIDE SEQUENCE [LARGE SCALE GENOMIC DNA]</scope>
</reference>
<dbReference type="InterPro" id="IPR036069">
    <property type="entry name" value="DUF34/NIF3_sf"/>
</dbReference>
<comment type="caution">
    <text evidence="1">The sequence shown here is derived from an EMBL/GenBank/DDBJ whole genome shotgun (WGS) entry which is preliminary data.</text>
</comment>
<dbReference type="AlphaFoldDB" id="A0A7J4JZB9"/>
<dbReference type="SUPFAM" id="SSF102705">
    <property type="entry name" value="NIF3 (NGG1p interacting factor 3)-like"/>
    <property type="match status" value="1"/>
</dbReference>
<organism evidence="1 2">
    <name type="scientific">Candidatus Iainarchaeum sp</name>
    <dbReference type="NCBI Taxonomy" id="3101447"/>
    <lineage>
        <taxon>Archaea</taxon>
        <taxon>Candidatus Iainarchaeota</taxon>
        <taxon>Candidatus Iainarchaeia</taxon>
        <taxon>Candidatus Iainarchaeales</taxon>
        <taxon>Candidatus Iainarchaeaceae</taxon>
        <taxon>Candidatus Iainarchaeum</taxon>
    </lineage>
</organism>
<sequence length="319" mass="35920">MKLREIHEFFVQEGKKTDPRGIEAVEKFLKKKADAFKELKEEEKEEFDKESLWNPYSDCRVYHGSGNEEIHSIMVGIDIEGPELLLANELKKQGRKIDLVLAHHPEGKALAGLYSVMGMQADILNKYGVPINVAESLMGERIGEVEKGLSPLNHLRSIEFARLLNIPFMNTHTTSDNHVQKFLLELFEEKKPETLADALKLLKQMPEYKEAIKNDAGPKIFVGNQNNRCGKIVVDMTGGTEGHDKNYEALGKAGVGTIIAMHVAKEMRKVAEENKVNIIVAGHMASDTIGLNILLDKLEKKQKFEIIECSGFTRARRNK</sequence>